<proteinExistence type="predicted"/>
<evidence type="ECO:0000313" key="2">
    <source>
        <dbReference type="Proteomes" id="UP000198282"/>
    </source>
</evidence>
<accession>A0A239BRM9</accession>
<evidence type="ECO:0008006" key="3">
    <source>
        <dbReference type="Google" id="ProtNLM"/>
    </source>
</evidence>
<name>A0A239BRM9_9ACTN</name>
<reference evidence="1 2" key="1">
    <citation type="submission" date="2017-06" db="EMBL/GenBank/DDBJ databases">
        <authorList>
            <person name="Kim H.J."/>
            <person name="Triplett B.A."/>
        </authorList>
    </citation>
    <scope>NUCLEOTIDE SEQUENCE [LARGE SCALE GENOMIC DNA]</scope>
    <source>
        <strain evidence="1 2">CGMCC 4.2132</strain>
    </source>
</reference>
<dbReference type="Gene3D" id="3.10.28.10">
    <property type="entry name" value="Homing endonucleases"/>
    <property type="match status" value="1"/>
</dbReference>
<evidence type="ECO:0000313" key="1">
    <source>
        <dbReference type="EMBL" id="SNS10329.1"/>
    </source>
</evidence>
<sequence length="259" mass="29938">MVYSMHPRETVDRALQLSALGLIDRQVADLCGVSLGAVQKWRTGVRRAYEEDDTRRFHSCPRCHSRVLDETAYAYLLGLYLGDGHILLCRKGVYQLTLACCDDWPGLMQEAADTLAIVMPTSSVGRRQKNGCTEVRSHSKHWACLFPQHGPGRKHERKIALEDWQLKIVTEHPGLFARGLMHSDGYRGMNRIRHHFNGSDHWYEYPRYLFKNESRDILELCGEALDLLNVNWRYSRYNTISVAKREAVERLDEFVGPKY</sequence>
<protein>
    <recommendedName>
        <fullName evidence="3">DOD-type homing endonuclease domain-containing protein</fullName>
    </recommendedName>
</protein>
<dbReference type="EMBL" id="FZOD01000004">
    <property type="protein sequence ID" value="SNS10329.1"/>
    <property type="molecule type" value="Genomic_DNA"/>
</dbReference>
<gene>
    <name evidence="1" type="ORF">SAMN05216276_100484</name>
</gene>
<dbReference type="Proteomes" id="UP000198282">
    <property type="component" value="Unassembled WGS sequence"/>
</dbReference>
<keyword evidence="2" id="KW-1185">Reference proteome</keyword>
<organism evidence="1 2">
    <name type="scientific">Streptosporangium subroseum</name>
    <dbReference type="NCBI Taxonomy" id="106412"/>
    <lineage>
        <taxon>Bacteria</taxon>
        <taxon>Bacillati</taxon>
        <taxon>Actinomycetota</taxon>
        <taxon>Actinomycetes</taxon>
        <taxon>Streptosporangiales</taxon>
        <taxon>Streptosporangiaceae</taxon>
        <taxon>Streptosporangium</taxon>
    </lineage>
</organism>
<dbReference type="InterPro" id="IPR027434">
    <property type="entry name" value="Homing_endonucl"/>
</dbReference>
<dbReference type="AlphaFoldDB" id="A0A239BRM9"/>